<dbReference type="EMBL" id="FWFW01000025">
    <property type="protein sequence ID" value="SLN70997.1"/>
    <property type="molecule type" value="Genomic_DNA"/>
</dbReference>
<dbReference type="PANTHER" id="PTHR43300">
    <property type="entry name" value="ACETYLTRANSFERASE"/>
    <property type="match status" value="1"/>
</dbReference>
<dbReference type="PANTHER" id="PTHR43300:SF10">
    <property type="entry name" value="2,3,4,5-TETRAHYDROPYRIDINE-2,6-DICARBOXYLATE N-ACETYLTRANSFERASE"/>
    <property type="match status" value="1"/>
</dbReference>
<accession>A0A1Y5TS82</accession>
<dbReference type="RefSeq" id="WP_085850867.1">
    <property type="nucleotide sequence ID" value="NZ_FNZV01000035.1"/>
</dbReference>
<evidence type="ECO:0000313" key="3">
    <source>
        <dbReference type="Proteomes" id="UP000193307"/>
    </source>
</evidence>
<dbReference type="InterPro" id="IPR011004">
    <property type="entry name" value="Trimer_LpxA-like_sf"/>
</dbReference>
<comment type="similarity">
    <text evidence="1">Belongs to the transferase hexapeptide repeat family.</text>
</comment>
<evidence type="ECO:0000313" key="2">
    <source>
        <dbReference type="EMBL" id="SLN70997.1"/>
    </source>
</evidence>
<dbReference type="STRING" id="658057.SAMN04488032_1352"/>
<keyword evidence="2" id="KW-0012">Acyltransferase</keyword>
<keyword evidence="3" id="KW-1185">Reference proteome</keyword>
<dbReference type="Pfam" id="PF00132">
    <property type="entry name" value="Hexapep"/>
    <property type="match status" value="2"/>
</dbReference>
<protein>
    <submittedName>
        <fullName evidence="2">2,3,4,5-tetrahydropyridine-2,6-dicarboxylate N-acetyltransferase</fullName>
        <ecNumber evidence="2">2.3.1.89</ecNumber>
    </submittedName>
</protein>
<dbReference type="GO" id="GO:0047200">
    <property type="term" value="F:tetrahydrodipicolinate N-acetyltransferase activity"/>
    <property type="evidence" value="ECO:0007669"/>
    <property type="project" value="UniProtKB-EC"/>
</dbReference>
<reference evidence="2 3" key="1">
    <citation type="submission" date="2017-03" db="EMBL/GenBank/DDBJ databases">
        <authorList>
            <person name="Afonso C.L."/>
            <person name="Miller P.J."/>
            <person name="Scott M.A."/>
            <person name="Spackman E."/>
            <person name="Goraichik I."/>
            <person name="Dimitrov K.M."/>
            <person name="Suarez D.L."/>
            <person name="Swayne D.E."/>
        </authorList>
    </citation>
    <scope>NUCLEOTIDE SEQUENCE [LARGE SCALE GENOMIC DNA]</scope>
    <source>
        <strain evidence="2 3">CECT 7971</strain>
    </source>
</reference>
<gene>
    <name evidence="2" type="primary">dapH_2</name>
    <name evidence="2" type="ORF">PAM7971_03806</name>
</gene>
<organism evidence="2 3">
    <name type="scientific">Pacificibacter marinus</name>
    <dbReference type="NCBI Taxonomy" id="658057"/>
    <lineage>
        <taxon>Bacteria</taxon>
        <taxon>Pseudomonadati</taxon>
        <taxon>Pseudomonadota</taxon>
        <taxon>Alphaproteobacteria</taxon>
        <taxon>Rhodobacterales</taxon>
        <taxon>Roseobacteraceae</taxon>
        <taxon>Pacificibacter</taxon>
    </lineage>
</organism>
<dbReference type="EC" id="2.3.1.89" evidence="2"/>
<dbReference type="Gene3D" id="2.160.10.10">
    <property type="entry name" value="Hexapeptide repeat proteins"/>
    <property type="match status" value="1"/>
</dbReference>
<dbReference type="OrthoDB" id="9815592at2"/>
<name>A0A1Y5TS82_9RHOB</name>
<dbReference type="Proteomes" id="UP000193307">
    <property type="component" value="Unassembled WGS sequence"/>
</dbReference>
<dbReference type="InterPro" id="IPR001451">
    <property type="entry name" value="Hexapep"/>
</dbReference>
<dbReference type="AlphaFoldDB" id="A0A1Y5TS82"/>
<evidence type="ECO:0000256" key="1">
    <source>
        <dbReference type="ARBA" id="ARBA00007274"/>
    </source>
</evidence>
<dbReference type="InterPro" id="IPR050179">
    <property type="entry name" value="Trans_hexapeptide_repeat"/>
</dbReference>
<sequence length="251" mass="26584">MNNLIDPSAKIGRNVTIGHGTRVYANAELGDDCTIGDFCVIGHPGPGENGPLVLGAGAIVRSHAVLYEGSTIGPKLETGHHVVIREGSMIGENLRVGNFSDIEGSGRIGDFVRMHAYAHVGKGSEIGDFVWLFSLTTLMNDPLPPSHLADPVIIGDMATICVNAQLMPGVRIGRGAFVASGAVASGQVPTGALITGPDGDVVGPVRLLMHMETRTRHPWHKHFVDAYPEHVRERIAQLGAEIEAEAAKLDL</sequence>
<keyword evidence="2" id="KW-0808">Transferase</keyword>
<proteinExistence type="inferred from homology"/>
<dbReference type="SUPFAM" id="SSF51161">
    <property type="entry name" value="Trimeric LpxA-like enzymes"/>
    <property type="match status" value="1"/>
</dbReference>